<dbReference type="OrthoDB" id="9805006at2"/>
<evidence type="ECO:0000256" key="1">
    <source>
        <dbReference type="ARBA" id="ARBA00022490"/>
    </source>
</evidence>
<dbReference type="Gene3D" id="2.30.30.180">
    <property type="entry name" value="Ribosome maturation factor RimP, C-terminal domain"/>
    <property type="match status" value="1"/>
</dbReference>
<dbReference type="Proteomes" id="UP000194003">
    <property type="component" value="Unassembled WGS sequence"/>
</dbReference>
<evidence type="ECO:0000256" key="2">
    <source>
        <dbReference type="ARBA" id="ARBA00022517"/>
    </source>
</evidence>
<evidence type="ECO:0000313" key="7">
    <source>
        <dbReference type="Proteomes" id="UP000194003"/>
    </source>
</evidence>
<keyword evidence="7" id="KW-1185">Reference proteome</keyword>
<evidence type="ECO:0000259" key="4">
    <source>
        <dbReference type="Pfam" id="PF02576"/>
    </source>
</evidence>
<dbReference type="AlphaFoldDB" id="A0A1Y2K0T0"/>
<dbReference type="InterPro" id="IPR036847">
    <property type="entry name" value="RimP_C_sf"/>
</dbReference>
<accession>A0A1Y2K0T0</accession>
<organism evidence="6 7">
    <name type="scientific">Magnetofaba australis IT-1</name>
    <dbReference type="NCBI Taxonomy" id="1434232"/>
    <lineage>
        <taxon>Bacteria</taxon>
        <taxon>Pseudomonadati</taxon>
        <taxon>Pseudomonadota</taxon>
        <taxon>Magnetococcia</taxon>
        <taxon>Magnetococcales</taxon>
        <taxon>Magnetococcaceae</taxon>
        <taxon>Magnetofaba</taxon>
    </lineage>
</organism>
<dbReference type="InterPro" id="IPR028989">
    <property type="entry name" value="RimP_N"/>
</dbReference>
<dbReference type="InterPro" id="IPR035956">
    <property type="entry name" value="RimP_N_sf"/>
</dbReference>
<feature type="domain" description="Ribosome maturation factor RimP N-terminal" evidence="4">
    <location>
        <begin position="12"/>
        <end position="101"/>
    </location>
</feature>
<dbReference type="GO" id="GO:0006412">
    <property type="term" value="P:translation"/>
    <property type="evidence" value="ECO:0007669"/>
    <property type="project" value="TreeGrafter"/>
</dbReference>
<dbReference type="PANTHER" id="PTHR33867">
    <property type="entry name" value="RIBOSOME MATURATION FACTOR RIMP"/>
    <property type="match status" value="1"/>
</dbReference>
<proteinExistence type="inferred from homology"/>
<dbReference type="FunFam" id="3.30.300.70:FF:000001">
    <property type="entry name" value="Ribosome maturation factor RimP"/>
    <property type="match status" value="1"/>
</dbReference>
<gene>
    <name evidence="3" type="primary">rimP</name>
    <name evidence="6" type="ORF">MAIT1_00864</name>
</gene>
<comment type="function">
    <text evidence="3">Required for maturation of 30S ribosomal subunits.</text>
</comment>
<dbReference type="SUPFAM" id="SSF75420">
    <property type="entry name" value="YhbC-like, N-terminal domain"/>
    <property type="match status" value="1"/>
</dbReference>
<sequence length="173" mass="19502">MSDLAAQLWELAEEAAELNQCELVDMEHRREGRQWIVRVFIDRAPSVEPPQDAPVNADGRKLTGVTLDECAEVSRMLAGLLDVKDLIPHAYQLEVSSPGIERPLKKRTDYERFAGQLAELRFYRPLDLEDGPRRKLRGVLAGLEGDAVLIREGDRCIRAPLDLIAKARLAFDD</sequence>
<dbReference type="Gene3D" id="3.30.300.70">
    <property type="entry name" value="RimP-like superfamily, N-terminal"/>
    <property type="match status" value="1"/>
</dbReference>
<protein>
    <recommendedName>
        <fullName evidence="3">Ribosome maturation factor RimP</fullName>
    </recommendedName>
</protein>
<dbReference type="Pfam" id="PF02576">
    <property type="entry name" value="RimP_N"/>
    <property type="match status" value="1"/>
</dbReference>
<dbReference type="RefSeq" id="WP_085446983.1">
    <property type="nucleotide sequence ID" value="NZ_LVJN01000021.1"/>
</dbReference>
<comment type="subcellular location">
    <subcellularLocation>
        <location evidence="3">Cytoplasm</location>
    </subcellularLocation>
</comment>
<dbReference type="CDD" id="cd01734">
    <property type="entry name" value="YlxS_C"/>
    <property type="match status" value="1"/>
</dbReference>
<evidence type="ECO:0000256" key="3">
    <source>
        <dbReference type="HAMAP-Rule" id="MF_01077"/>
    </source>
</evidence>
<dbReference type="PANTHER" id="PTHR33867:SF1">
    <property type="entry name" value="RIBOSOME MATURATION FACTOR RIMP"/>
    <property type="match status" value="1"/>
</dbReference>
<dbReference type="STRING" id="1434232.MAIT1_00864"/>
<dbReference type="GO" id="GO:0000028">
    <property type="term" value="P:ribosomal small subunit assembly"/>
    <property type="evidence" value="ECO:0007669"/>
    <property type="project" value="TreeGrafter"/>
</dbReference>
<comment type="caution">
    <text evidence="6">The sequence shown here is derived from an EMBL/GenBank/DDBJ whole genome shotgun (WGS) entry which is preliminary data.</text>
</comment>
<name>A0A1Y2K0T0_9PROT</name>
<keyword evidence="2 3" id="KW-0690">Ribosome biogenesis</keyword>
<dbReference type="HAMAP" id="MF_01077">
    <property type="entry name" value="RimP"/>
    <property type="match status" value="1"/>
</dbReference>
<dbReference type="Pfam" id="PF17384">
    <property type="entry name" value="DUF150_C"/>
    <property type="match status" value="1"/>
</dbReference>
<dbReference type="EMBL" id="LVJN01000021">
    <property type="protein sequence ID" value="OSM00363.1"/>
    <property type="molecule type" value="Genomic_DNA"/>
</dbReference>
<dbReference type="InterPro" id="IPR028998">
    <property type="entry name" value="RimP_C"/>
</dbReference>
<evidence type="ECO:0000313" key="6">
    <source>
        <dbReference type="EMBL" id="OSM00363.1"/>
    </source>
</evidence>
<reference evidence="6 7" key="1">
    <citation type="journal article" date="2016" name="BMC Genomics">
        <title>Combined genomic and structural analyses of a cultured magnetotactic bacterium reveals its niche adaptation to a dynamic environment.</title>
        <authorList>
            <person name="Araujo A.C."/>
            <person name="Morillo V."/>
            <person name="Cypriano J."/>
            <person name="Teixeira L.C."/>
            <person name="Leao P."/>
            <person name="Lyra S."/>
            <person name="Almeida L.G."/>
            <person name="Bazylinski D.A."/>
            <person name="Vasconcellos A.T."/>
            <person name="Abreu F."/>
            <person name="Lins U."/>
        </authorList>
    </citation>
    <scope>NUCLEOTIDE SEQUENCE [LARGE SCALE GENOMIC DNA]</scope>
    <source>
        <strain evidence="6 7">IT-1</strain>
    </source>
</reference>
<dbReference type="SUPFAM" id="SSF74942">
    <property type="entry name" value="YhbC-like, C-terminal domain"/>
    <property type="match status" value="1"/>
</dbReference>
<comment type="similarity">
    <text evidence="3">Belongs to the RimP family.</text>
</comment>
<dbReference type="InterPro" id="IPR003728">
    <property type="entry name" value="Ribosome_maturation_RimP"/>
</dbReference>
<feature type="domain" description="Ribosome maturation factor RimP C-terminal" evidence="5">
    <location>
        <begin position="104"/>
        <end position="171"/>
    </location>
</feature>
<keyword evidence="1 3" id="KW-0963">Cytoplasm</keyword>
<dbReference type="GO" id="GO:0005829">
    <property type="term" value="C:cytosol"/>
    <property type="evidence" value="ECO:0007669"/>
    <property type="project" value="TreeGrafter"/>
</dbReference>
<evidence type="ECO:0000259" key="5">
    <source>
        <dbReference type="Pfam" id="PF17384"/>
    </source>
</evidence>